<keyword evidence="7" id="KW-0808">Transferase</keyword>
<reference evidence="16" key="1">
    <citation type="submission" date="2020-06" db="EMBL/GenBank/DDBJ databases">
        <title>Characterization of fructooligosaccharide metabolism and fructooligosaccharide-degrading enzymes in human commensal butyrate producers.</title>
        <authorList>
            <person name="Tanno H."/>
            <person name="Fujii T."/>
            <person name="Hirano K."/>
            <person name="Maeno S."/>
            <person name="Tonozuka T."/>
            <person name="Sakamoto M."/>
            <person name="Ohkuma M."/>
            <person name="Tochio T."/>
            <person name="Endo A."/>
        </authorList>
    </citation>
    <scope>NUCLEOTIDE SEQUENCE</scope>
    <source>
        <strain evidence="16">JCM 17466</strain>
    </source>
</reference>
<gene>
    <name evidence="16" type="ORF">ANBU17_30070</name>
</gene>
<comment type="function">
    <text evidence="2">Catalyzes the phosphorylation of pyruvate to phosphoenolpyruvate.</text>
</comment>
<keyword evidence="10" id="KW-0418">Kinase</keyword>
<evidence type="ECO:0000256" key="12">
    <source>
        <dbReference type="ARBA" id="ARBA00022842"/>
    </source>
</evidence>
<keyword evidence="8" id="KW-0479">Metal-binding</keyword>
<sequence>MKEALLSGEFPSNIQEQFRTLLEYYGQSPVIVRSSSFLEDGFGNAFAGKYESVFCVNQGTPDERLHAFEDAVRTVYASTMDISALEYRKIQGLDHHDEQMAVLAQRVSGSYHGSYFFPSAAGVGYSRSFYKLDKNMDPSAGLLRIVTGLGTRAVDRTENDYPRLVNLDRPSVSMYGSLAERHRFSQRNMDVLDIENNTLRTIPVDSILDQLPLWFKKAVMERDYEAENSLKRMGRWREVWFVTCQKLLENEIFTNFIQRILKTLEEAYQNPVDIEYTVNLDENGDFVLNLVQCRPLYTGEEGKRISIPELPQEQTFFHLKDSSMGSSAKKPITAVVQIDPVQYYNYPYTSKPKAAEAVGRINRYYQGRHANLLLMAPGRLGTSSPEPGVPVSFANISGFCCICEVSDNRAGYMPELSCGSHMFQDLVEANISYNAIWNDHRTLCYNEDFLEDLENIFPKICPDMKDLFPMFRVCETPRLYYWNDALSAKTLCGYAPENLT</sequence>
<evidence type="ECO:0000256" key="4">
    <source>
        <dbReference type="ARBA" id="ARBA00007837"/>
    </source>
</evidence>
<proteinExistence type="inferred from homology"/>
<organism evidence="16 17">
    <name type="scientific">Anaerostipes butyraticus</name>
    <dbReference type="NCBI Taxonomy" id="645466"/>
    <lineage>
        <taxon>Bacteria</taxon>
        <taxon>Bacillati</taxon>
        <taxon>Bacillota</taxon>
        <taxon>Clostridia</taxon>
        <taxon>Lachnospirales</taxon>
        <taxon>Lachnospiraceae</taxon>
        <taxon>Anaerostipes</taxon>
    </lineage>
</organism>
<dbReference type="Pfam" id="PF01326">
    <property type="entry name" value="PPDK_N"/>
    <property type="match status" value="1"/>
</dbReference>
<keyword evidence="11" id="KW-0067">ATP-binding</keyword>
<evidence type="ECO:0000256" key="13">
    <source>
        <dbReference type="ARBA" id="ARBA00033470"/>
    </source>
</evidence>
<evidence type="ECO:0000313" key="17">
    <source>
        <dbReference type="Proteomes" id="UP000613208"/>
    </source>
</evidence>
<keyword evidence="9" id="KW-0547">Nucleotide-binding</keyword>
<evidence type="ECO:0000256" key="1">
    <source>
        <dbReference type="ARBA" id="ARBA00001946"/>
    </source>
</evidence>
<dbReference type="EMBL" id="BLYI01000070">
    <property type="protein sequence ID" value="GFO86660.1"/>
    <property type="molecule type" value="Genomic_DNA"/>
</dbReference>
<keyword evidence="17" id="KW-1185">Reference proteome</keyword>
<evidence type="ECO:0000256" key="14">
    <source>
        <dbReference type="ARBA" id="ARBA00047700"/>
    </source>
</evidence>
<protein>
    <recommendedName>
        <fullName evidence="6">Phosphoenolpyruvate synthase</fullName>
        <ecNumber evidence="5">2.7.9.2</ecNumber>
    </recommendedName>
    <alternativeName>
        <fullName evidence="13">Pyruvate, water dikinase</fullName>
    </alternativeName>
</protein>
<dbReference type="RefSeq" id="WP_201312306.1">
    <property type="nucleotide sequence ID" value="NZ_BLYI01000070.1"/>
</dbReference>
<dbReference type="SUPFAM" id="SSF56059">
    <property type="entry name" value="Glutathione synthetase ATP-binding domain-like"/>
    <property type="match status" value="1"/>
</dbReference>
<evidence type="ECO:0000256" key="11">
    <source>
        <dbReference type="ARBA" id="ARBA00022840"/>
    </source>
</evidence>
<evidence type="ECO:0000256" key="2">
    <source>
        <dbReference type="ARBA" id="ARBA00002988"/>
    </source>
</evidence>
<dbReference type="PANTHER" id="PTHR43030:SF1">
    <property type="entry name" value="PHOSPHOENOLPYRUVATE SYNTHASE"/>
    <property type="match status" value="1"/>
</dbReference>
<evidence type="ECO:0000256" key="9">
    <source>
        <dbReference type="ARBA" id="ARBA00022741"/>
    </source>
</evidence>
<comment type="catalytic activity">
    <reaction evidence="14">
        <text>pyruvate + ATP + H2O = phosphoenolpyruvate + AMP + phosphate + 2 H(+)</text>
        <dbReference type="Rhea" id="RHEA:11364"/>
        <dbReference type="ChEBI" id="CHEBI:15361"/>
        <dbReference type="ChEBI" id="CHEBI:15377"/>
        <dbReference type="ChEBI" id="CHEBI:15378"/>
        <dbReference type="ChEBI" id="CHEBI:30616"/>
        <dbReference type="ChEBI" id="CHEBI:43474"/>
        <dbReference type="ChEBI" id="CHEBI:58702"/>
        <dbReference type="ChEBI" id="CHEBI:456215"/>
        <dbReference type="EC" id="2.7.9.2"/>
    </reaction>
</comment>
<accession>A0A916QCC9</accession>
<evidence type="ECO:0000256" key="7">
    <source>
        <dbReference type="ARBA" id="ARBA00022679"/>
    </source>
</evidence>
<keyword evidence="12" id="KW-0460">Magnesium</keyword>
<evidence type="ECO:0000256" key="10">
    <source>
        <dbReference type="ARBA" id="ARBA00022777"/>
    </source>
</evidence>
<comment type="similarity">
    <text evidence="4">Belongs to the PEP-utilizing enzyme family.</text>
</comment>
<evidence type="ECO:0000256" key="8">
    <source>
        <dbReference type="ARBA" id="ARBA00022723"/>
    </source>
</evidence>
<evidence type="ECO:0000313" key="16">
    <source>
        <dbReference type="EMBL" id="GFO86660.1"/>
    </source>
</evidence>
<dbReference type="Gene3D" id="3.30.1490.20">
    <property type="entry name" value="ATP-grasp fold, A domain"/>
    <property type="match status" value="1"/>
</dbReference>
<comment type="pathway">
    <text evidence="3">Carbohydrate biosynthesis; gluconeogenesis.</text>
</comment>
<name>A0A916QCC9_9FIRM</name>
<dbReference type="GO" id="GO:0046872">
    <property type="term" value="F:metal ion binding"/>
    <property type="evidence" value="ECO:0007669"/>
    <property type="project" value="UniProtKB-KW"/>
</dbReference>
<evidence type="ECO:0000256" key="6">
    <source>
        <dbReference type="ARBA" id="ARBA00021623"/>
    </source>
</evidence>
<evidence type="ECO:0000256" key="3">
    <source>
        <dbReference type="ARBA" id="ARBA00004742"/>
    </source>
</evidence>
<dbReference type="AlphaFoldDB" id="A0A916QCC9"/>
<evidence type="ECO:0000256" key="5">
    <source>
        <dbReference type="ARBA" id="ARBA00011996"/>
    </source>
</evidence>
<dbReference type="Proteomes" id="UP000613208">
    <property type="component" value="Unassembled WGS sequence"/>
</dbReference>
<dbReference type="GO" id="GO:0005524">
    <property type="term" value="F:ATP binding"/>
    <property type="evidence" value="ECO:0007669"/>
    <property type="project" value="UniProtKB-KW"/>
</dbReference>
<dbReference type="InterPro" id="IPR006319">
    <property type="entry name" value="PEP_synth"/>
</dbReference>
<dbReference type="InterPro" id="IPR013815">
    <property type="entry name" value="ATP_grasp_subdomain_1"/>
</dbReference>
<feature type="domain" description="Pyruvate phosphate dikinase AMP/ATP-binding" evidence="15">
    <location>
        <begin position="2"/>
        <end position="304"/>
    </location>
</feature>
<evidence type="ECO:0000259" key="15">
    <source>
        <dbReference type="Pfam" id="PF01326"/>
    </source>
</evidence>
<comment type="caution">
    <text evidence="16">The sequence shown here is derived from an EMBL/GenBank/DDBJ whole genome shotgun (WGS) entry which is preliminary data.</text>
</comment>
<dbReference type="GO" id="GO:0008986">
    <property type="term" value="F:pyruvate, water dikinase activity"/>
    <property type="evidence" value="ECO:0007669"/>
    <property type="project" value="UniProtKB-EC"/>
</dbReference>
<dbReference type="PANTHER" id="PTHR43030">
    <property type="entry name" value="PHOSPHOENOLPYRUVATE SYNTHASE"/>
    <property type="match status" value="1"/>
</dbReference>
<dbReference type="EC" id="2.7.9.2" evidence="5"/>
<dbReference type="InterPro" id="IPR002192">
    <property type="entry name" value="PPDK_AMP/ATP-bd"/>
</dbReference>
<comment type="cofactor">
    <cofactor evidence="1">
        <name>Mg(2+)</name>
        <dbReference type="ChEBI" id="CHEBI:18420"/>
    </cofactor>
</comment>